<dbReference type="PANTHER" id="PTHR43157:SF31">
    <property type="entry name" value="PHOSPHATIDYLINOSITOL-GLYCAN BIOSYNTHESIS CLASS F PROTEIN"/>
    <property type="match status" value="1"/>
</dbReference>
<evidence type="ECO:0000313" key="4">
    <source>
        <dbReference type="Proteomes" id="UP001224644"/>
    </source>
</evidence>
<dbReference type="Proteomes" id="UP001224644">
    <property type="component" value="Unassembled WGS sequence"/>
</dbReference>
<keyword evidence="1" id="KW-0560">Oxidoreductase</keyword>
<reference evidence="4" key="1">
    <citation type="journal article" date="2019" name="Int. J. Syst. Evol. Microbiol.">
        <title>The Global Catalogue of Microorganisms (GCM) 10K type strain sequencing project: providing services to taxonomists for standard genome sequencing and annotation.</title>
        <authorList>
            <consortium name="The Broad Institute Genomics Platform"/>
            <consortium name="The Broad Institute Genome Sequencing Center for Infectious Disease"/>
            <person name="Wu L."/>
            <person name="Ma J."/>
        </authorList>
    </citation>
    <scope>NUCLEOTIDE SEQUENCE [LARGE SCALE GENOMIC DNA]</scope>
    <source>
        <strain evidence="4">CECT 7069</strain>
    </source>
</reference>
<evidence type="ECO:0000313" key="3">
    <source>
        <dbReference type="EMBL" id="MDN3593229.1"/>
    </source>
</evidence>
<evidence type="ECO:0000256" key="2">
    <source>
        <dbReference type="RuleBase" id="RU000363"/>
    </source>
</evidence>
<dbReference type="Pfam" id="PF00106">
    <property type="entry name" value="adh_short"/>
    <property type="match status" value="1"/>
</dbReference>
<accession>A0ABT8BPW4</accession>
<organism evidence="3 4">
    <name type="scientific">Methylobacterium adhaesivum</name>
    <dbReference type="NCBI Taxonomy" id="333297"/>
    <lineage>
        <taxon>Bacteria</taxon>
        <taxon>Pseudomonadati</taxon>
        <taxon>Pseudomonadota</taxon>
        <taxon>Alphaproteobacteria</taxon>
        <taxon>Hyphomicrobiales</taxon>
        <taxon>Methylobacteriaceae</taxon>
        <taxon>Methylobacterium</taxon>
    </lineage>
</organism>
<comment type="similarity">
    <text evidence="2">Belongs to the short-chain dehydrogenases/reductases (SDR) family.</text>
</comment>
<dbReference type="InterPro" id="IPR002347">
    <property type="entry name" value="SDR_fam"/>
</dbReference>
<dbReference type="PRINTS" id="PR00080">
    <property type="entry name" value="SDRFAMILY"/>
</dbReference>
<dbReference type="InterPro" id="IPR036291">
    <property type="entry name" value="NAD(P)-bd_dom_sf"/>
</dbReference>
<dbReference type="PANTHER" id="PTHR43157">
    <property type="entry name" value="PHOSPHATIDYLINOSITOL-GLYCAN BIOSYNTHESIS CLASS F PROTEIN-RELATED"/>
    <property type="match status" value="1"/>
</dbReference>
<dbReference type="EMBL" id="JAUFPX010000044">
    <property type="protein sequence ID" value="MDN3593229.1"/>
    <property type="molecule type" value="Genomic_DNA"/>
</dbReference>
<dbReference type="SUPFAM" id="SSF51735">
    <property type="entry name" value="NAD(P)-binding Rossmann-fold domains"/>
    <property type="match status" value="1"/>
</dbReference>
<gene>
    <name evidence="3" type="ORF">QWZ12_21805</name>
</gene>
<name>A0ABT8BPW4_9HYPH</name>
<proteinExistence type="inferred from homology"/>
<dbReference type="RefSeq" id="WP_238228273.1">
    <property type="nucleotide sequence ID" value="NZ_BPQD01000042.1"/>
</dbReference>
<comment type="caution">
    <text evidence="3">The sequence shown here is derived from an EMBL/GenBank/DDBJ whole genome shotgun (WGS) entry which is preliminary data.</text>
</comment>
<dbReference type="PRINTS" id="PR00081">
    <property type="entry name" value="GDHRDH"/>
</dbReference>
<protein>
    <submittedName>
        <fullName evidence="3">SDR family NAD(P)-dependent oxidoreductase</fullName>
    </submittedName>
</protein>
<sequence>MTEVAPVQDKIALVTGATSGIGFETALGLARQGFRVGLVGRDAARTRAAAERIRSAVPEARVDPFTADLSVQAEVRRLAEEVRALYPRLGVLVNNAGAIFDRHALTRDGIERTWALDHLAYVLLSLELLDLLKASAPSRIVNVASAAHRRGRIAFDDIGHARRFSAMAVYSQAKLGNVLFTAALARRLAGTGVTVNALHPGVIASGFAGDTGGWFGLGWRLVRPFMKPPEEGARTSLHVATAPDLDGVTGQYFARSRPTPTSRRAADPDLQERVWRLSLDQLGLPRAAV</sequence>
<keyword evidence="4" id="KW-1185">Reference proteome</keyword>
<dbReference type="Gene3D" id="3.40.50.720">
    <property type="entry name" value="NAD(P)-binding Rossmann-like Domain"/>
    <property type="match status" value="1"/>
</dbReference>
<evidence type="ECO:0000256" key="1">
    <source>
        <dbReference type="ARBA" id="ARBA00023002"/>
    </source>
</evidence>